<dbReference type="SUPFAM" id="SSF55729">
    <property type="entry name" value="Acyl-CoA N-acyltransferases (Nat)"/>
    <property type="match status" value="1"/>
</dbReference>
<evidence type="ECO:0000313" key="3">
    <source>
        <dbReference type="Proteomes" id="UP000831786"/>
    </source>
</evidence>
<dbReference type="Gene3D" id="3.40.630.30">
    <property type="match status" value="1"/>
</dbReference>
<dbReference type="Proteomes" id="UP000831786">
    <property type="component" value="Chromosome"/>
</dbReference>
<dbReference type="InterPro" id="IPR031165">
    <property type="entry name" value="GNAT_YJDJ"/>
</dbReference>
<sequence length="119" mass="12932">MAPEAENTASTDGFRIVHEPERSRYALYAAAESADGSGAGAPETARAERLIGEAHYRLLGDTGIDFDHTLVHPRFRGTGLSERLAHAAVTGEAAAGRRLRASCWFIAEYLEKHPELRNA</sequence>
<proteinExistence type="predicted"/>
<evidence type="ECO:0000313" key="2">
    <source>
        <dbReference type="EMBL" id="UOQ55845.1"/>
    </source>
</evidence>
<dbReference type="PANTHER" id="PTHR31435">
    <property type="entry name" value="PROTEIN NATD1"/>
    <property type="match status" value="1"/>
</dbReference>
<reference evidence="2 3" key="1">
    <citation type="submission" date="2022-04" db="EMBL/GenBank/DDBJ databases">
        <title>Leucobacter sp. isolated from rhizosphere of garlic.</title>
        <authorList>
            <person name="Won M."/>
            <person name="Lee C.-M."/>
            <person name="Woen H.-Y."/>
            <person name="Kwon S.-W."/>
        </authorList>
    </citation>
    <scope>NUCLEOTIDE SEQUENCE [LARGE SCALE GENOMIC DNA]</scope>
    <source>
        <strain evidence="2 3">H21R-40</strain>
    </source>
</reference>
<gene>
    <name evidence="2" type="ORF">MUN78_08970</name>
</gene>
<dbReference type="Pfam" id="PF14542">
    <property type="entry name" value="Acetyltransf_CG"/>
    <property type="match status" value="1"/>
</dbReference>
<dbReference type="PROSITE" id="PS51729">
    <property type="entry name" value="GNAT_YJDJ"/>
    <property type="match status" value="1"/>
</dbReference>
<dbReference type="InterPro" id="IPR016181">
    <property type="entry name" value="Acyl_CoA_acyltransferase"/>
</dbReference>
<dbReference type="EMBL" id="CP095045">
    <property type="protein sequence ID" value="UOQ55845.1"/>
    <property type="molecule type" value="Genomic_DNA"/>
</dbReference>
<evidence type="ECO:0000259" key="1">
    <source>
        <dbReference type="PROSITE" id="PS51729"/>
    </source>
</evidence>
<dbReference type="PANTHER" id="PTHR31435:SF9">
    <property type="entry name" value="PROTEIN NATD1"/>
    <property type="match status" value="1"/>
</dbReference>
<organism evidence="2 3">
    <name type="scientific">Leucobacter allii</name>
    <dbReference type="NCBI Taxonomy" id="2932247"/>
    <lineage>
        <taxon>Bacteria</taxon>
        <taxon>Bacillati</taxon>
        <taxon>Actinomycetota</taxon>
        <taxon>Actinomycetes</taxon>
        <taxon>Micrococcales</taxon>
        <taxon>Microbacteriaceae</taxon>
        <taxon>Leucobacter</taxon>
    </lineage>
</organism>
<accession>A0ABY4FH36</accession>
<feature type="domain" description="N-acetyltransferase" evidence="1">
    <location>
        <begin position="34"/>
        <end position="119"/>
    </location>
</feature>
<name>A0ABY4FH36_9MICO</name>
<protein>
    <submittedName>
        <fullName evidence="2">N-acetyltransferase</fullName>
    </submittedName>
</protein>
<keyword evidence="3" id="KW-1185">Reference proteome</keyword>
<dbReference type="RefSeq" id="WP_244725890.1">
    <property type="nucleotide sequence ID" value="NZ_CP095045.1"/>
</dbReference>
<dbReference type="InterPro" id="IPR045057">
    <property type="entry name" value="Gcn5-rel_NAT"/>
</dbReference>